<reference evidence="2 3" key="1">
    <citation type="submission" date="2019-08" db="EMBL/GenBank/DDBJ databases">
        <title>The genome sequence of a newly discovered highly antifungal drug resistant Aspergillus species, Aspergillus tanneri NIH 1004.</title>
        <authorList>
            <person name="Mounaud S."/>
            <person name="Singh I."/>
            <person name="Joardar V."/>
            <person name="Pakala S."/>
            <person name="Pakala S."/>
            <person name="Venepally P."/>
            <person name="Chung J.K."/>
            <person name="Losada L."/>
            <person name="Nierman W.C."/>
        </authorList>
    </citation>
    <scope>NUCLEOTIDE SEQUENCE [LARGE SCALE GENOMIC DNA]</scope>
    <source>
        <strain evidence="2 3">NIH1004</strain>
    </source>
</reference>
<dbReference type="GeneID" id="54331721"/>
<accession>A0A5M9MCZ8</accession>
<keyword evidence="1" id="KW-0472">Membrane</keyword>
<comment type="caution">
    <text evidence="2">The sequence shown here is derived from an EMBL/GenBank/DDBJ whole genome shotgun (WGS) entry which is preliminary data.</text>
</comment>
<proteinExistence type="predicted"/>
<dbReference type="Proteomes" id="UP000324241">
    <property type="component" value="Unassembled WGS sequence"/>
</dbReference>
<keyword evidence="1" id="KW-1133">Transmembrane helix</keyword>
<evidence type="ECO:0000313" key="3">
    <source>
        <dbReference type="Proteomes" id="UP000324241"/>
    </source>
</evidence>
<dbReference type="EMBL" id="QUQM01000006">
    <property type="protein sequence ID" value="KAA8644811.1"/>
    <property type="molecule type" value="Genomic_DNA"/>
</dbReference>
<feature type="transmembrane region" description="Helical" evidence="1">
    <location>
        <begin position="21"/>
        <end position="43"/>
    </location>
</feature>
<feature type="transmembrane region" description="Helical" evidence="1">
    <location>
        <begin position="211"/>
        <end position="231"/>
    </location>
</feature>
<keyword evidence="1" id="KW-0812">Transmembrane</keyword>
<protein>
    <submittedName>
        <fullName evidence="2">Uncharacterized protein</fullName>
    </submittedName>
</protein>
<name>A0A5M9MCZ8_9EURO</name>
<organism evidence="2 3">
    <name type="scientific">Aspergillus tanneri</name>
    <dbReference type="NCBI Taxonomy" id="1220188"/>
    <lineage>
        <taxon>Eukaryota</taxon>
        <taxon>Fungi</taxon>
        <taxon>Dikarya</taxon>
        <taxon>Ascomycota</taxon>
        <taxon>Pezizomycotina</taxon>
        <taxon>Eurotiomycetes</taxon>
        <taxon>Eurotiomycetidae</taxon>
        <taxon>Eurotiales</taxon>
        <taxon>Aspergillaceae</taxon>
        <taxon>Aspergillus</taxon>
        <taxon>Aspergillus subgen. Circumdati</taxon>
    </lineage>
</organism>
<gene>
    <name evidence="2" type="ORF">ATNIH1004_009019</name>
</gene>
<sequence length="253" mass="27906">MPDTRRPDNSSQMIQARQDGLTILGFTGVVLLYVQLLETAVGLRMVNVRLANHTSRHGTLQRALTPFNRSATKDSRIGGLKLKRLEVARWPGQFHGKPRGSGHDGVATVRPGIPTCPDWARYRDEPEGLWVAPLGTARARFYHPGAVSPFADVSNPVRLALVQTSSTDSYNHPFGRRAERTVGWSRIHHRVSELASRGGDDQPHNCVHVVIVARSLGILSIGLVYVILIIVKRMGGMGRHDCCVCQQEATLEI</sequence>
<evidence type="ECO:0000256" key="1">
    <source>
        <dbReference type="SAM" id="Phobius"/>
    </source>
</evidence>
<dbReference type="AlphaFoldDB" id="A0A5M9MCZ8"/>
<dbReference type="RefSeq" id="XP_033424172.1">
    <property type="nucleotide sequence ID" value="XM_033573620.1"/>
</dbReference>
<evidence type="ECO:0000313" key="2">
    <source>
        <dbReference type="EMBL" id="KAA8644811.1"/>
    </source>
</evidence>